<name>A0AAD7KNJ4_QUISA</name>
<dbReference type="NCBIfam" id="TIGR00756">
    <property type="entry name" value="PPR"/>
    <property type="match status" value="3"/>
</dbReference>
<feature type="repeat" description="PPR" evidence="2">
    <location>
        <begin position="101"/>
        <end position="135"/>
    </location>
</feature>
<keyword evidence="1" id="KW-0677">Repeat</keyword>
<accession>A0AAD7KNJ4</accession>
<dbReference type="Pfam" id="PF13041">
    <property type="entry name" value="PPR_2"/>
    <property type="match status" value="1"/>
</dbReference>
<dbReference type="PROSITE" id="PS51375">
    <property type="entry name" value="PPR"/>
    <property type="match status" value="2"/>
</dbReference>
<dbReference type="Pfam" id="PF20431">
    <property type="entry name" value="E_motif"/>
    <property type="match status" value="1"/>
</dbReference>
<proteinExistence type="predicted"/>
<dbReference type="GO" id="GO:0003723">
    <property type="term" value="F:RNA binding"/>
    <property type="evidence" value="ECO:0007669"/>
    <property type="project" value="InterPro"/>
</dbReference>
<dbReference type="AlphaFoldDB" id="A0AAD7KNJ4"/>
<evidence type="ECO:0000313" key="4">
    <source>
        <dbReference type="Proteomes" id="UP001163823"/>
    </source>
</evidence>
<comment type="caution">
    <text evidence="3">The sequence shown here is derived from an EMBL/GenBank/DDBJ whole genome shotgun (WGS) entry which is preliminary data.</text>
</comment>
<dbReference type="InterPro" id="IPR046848">
    <property type="entry name" value="E_motif"/>
</dbReference>
<dbReference type="Gene3D" id="1.25.40.10">
    <property type="entry name" value="Tetratricopeptide repeat domain"/>
    <property type="match status" value="1"/>
</dbReference>
<dbReference type="InterPro" id="IPR002885">
    <property type="entry name" value="PPR_rpt"/>
</dbReference>
<dbReference type="KEGG" id="qsa:O6P43_034572"/>
<sequence>MLRTSLFFDPFATSKLITASALSLFSSLSYAHKVFKQIQHPNLYTWNTLIRAYASSSDPTQSLLIFLEMLYSCPAVSKQILLSCCHQGSFSAQSIEWSRKDVYVWSAMIAGLAMHGCGRAALDLFSRMLEDDVIPNGVTFTNVLCACSHAGLVNEGKYIFNQMESLYGVVAWSKALCMHGDILGTCRLHGSVELAEQACNSLLELDPGNHGAYVLLSICMPKLGNGTVFHILENL</sequence>
<dbReference type="Pfam" id="PF01535">
    <property type="entry name" value="PPR"/>
    <property type="match status" value="1"/>
</dbReference>
<reference evidence="3" key="1">
    <citation type="journal article" date="2023" name="Science">
        <title>Elucidation of the pathway for biosynthesis of saponin adjuvants from the soapbark tree.</title>
        <authorList>
            <person name="Reed J."/>
            <person name="Orme A."/>
            <person name="El-Demerdash A."/>
            <person name="Owen C."/>
            <person name="Martin L.B.B."/>
            <person name="Misra R.C."/>
            <person name="Kikuchi S."/>
            <person name="Rejzek M."/>
            <person name="Martin A.C."/>
            <person name="Harkess A."/>
            <person name="Leebens-Mack J."/>
            <person name="Louveau T."/>
            <person name="Stephenson M.J."/>
            <person name="Osbourn A."/>
        </authorList>
    </citation>
    <scope>NUCLEOTIDE SEQUENCE</scope>
    <source>
        <strain evidence="3">S10</strain>
    </source>
</reference>
<dbReference type="InterPro" id="IPR011990">
    <property type="entry name" value="TPR-like_helical_dom_sf"/>
</dbReference>
<dbReference type="GO" id="GO:0009451">
    <property type="term" value="P:RNA modification"/>
    <property type="evidence" value="ECO:0007669"/>
    <property type="project" value="InterPro"/>
</dbReference>
<protein>
    <submittedName>
        <fullName evidence="3">Pentatricopeptide repeat</fullName>
    </submittedName>
</protein>
<organism evidence="3 4">
    <name type="scientific">Quillaja saponaria</name>
    <name type="common">Soap bark tree</name>
    <dbReference type="NCBI Taxonomy" id="32244"/>
    <lineage>
        <taxon>Eukaryota</taxon>
        <taxon>Viridiplantae</taxon>
        <taxon>Streptophyta</taxon>
        <taxon>Embryophyta</taxon>
        <taxon>Tracheophyta</taxon>
        <taxon>Spermatophyta</taxon>
        <taxon>Magnoliopsida</taxon>
        <taxon>eudicotyledons</taxon>
        <taxon>Gunneridae</taxon>
        <taxon>Pentapetalae</taxon>
        <taxon>rosids</taxon>
        <taxon>fabids</taxon>
        <taxon>Fabales</taxon>
        <taxon>Quillajaceae</taxon>
        <taxon>Quillaja</taxon>
    </lineage>
</organism>
<gene>
    <name evidence="3" type="ORF">O6P43_034572</name>
</gene>
<feature type="repeat" description="PPR" evidence="2">
    <location>
        <begin position="42"/>
        <end position="72"/>
    </location>
</feature>
<dbReference type="PANTHER" id="PTHR47926:SF452">
    <property type="entry name" value="PENTATRICOPEPTIDE REPEAT-CONTAINING PROTEIN"/>
    <property type="match status" value="1"/>
</dbReference>
<evidence type="ECO:0000256" key="1">
    <source>
        <dbReference type="ARBA" id="ARBA00022737"/>
    </source>
</evidence>
<dbReference type="PANTHER" id="PTHR47926">
    <property type="entry name" value="PENTATRICOPEPTIDE REPEAT-CONTAINING PROTEIN"/>
    <property type="match status" value="1"/>
</dbReference>
<evidence type="ECO:0000313" key="3">
    <source>
        <dbReference type="EMBL" id="KAJ7942376.1"/>
    </source>
</evidence>
<dbReference type="Proteomes" id="UP001163823">
    <property type="component" value="Unassembled WGS sequence"/>
</dbReference>
<evidence type="ECO:0000256" key="2">
    <source>
        <dbReference type="PROSITE-ProRule" id="PRU00708"/>
    </source>
</evidence>
<dbReference type="InterPro" id="IPR046960">
    <property type="entry name" value="PPR_At4g14850-like_plant"/>
</dbReference>
<dbReference type="EMBL" id="JARAOO010000073">
    <property type="protein sequence ID" value="KAJ7942376.1"/>
    <property type="molecule type" value="Genomic_DNA"/>
</dbReference>
<keyword evidence="4" id="KW-1185">Reference proteome</keyword>